<evidence type="ECO:0000313" key="2">
    <source>
        <dbReference type="EMBL" id="MBP2022262.1"/>
    </source>
</evidence>
<dbReference type="InterPro" id="IPR029045">
    <property type="entry name" value="ClpP/crotonase-like_dom_sf"/>
</dbReference>
<dbReference type="RefSeq" id="WP_021281512.1">
    <property type="nucleotide sequence ID" value="NZ_JAGGLL010000014.1"/>
</dbReference>
<reference evidence="2 3" key="1">
    <citation type="submission" date="2021-03" db="EMBL/GenBank/DDBJ databases">
        <title>Genomic Encyclopedia of Type Strains, Phase IV (KMG-IV): sequencing the most valuable type-strain genomes for metagenomic binning, comparative biology and taxonomic classification.</title>
        <authorList>
            <person name="Goeker M."/>
        </authorList>
    </citation>
    <scope>NUCLEOTIDE SEQUENCE [LARGE SCALE GENOMIC DNA]</scope>
    <source>
        <strain evidence="2 3">DSM 28650</strain>
    </source>
</reference>
<accession>A0ABS4K389</accession>
<name>A0ABS4K389_9CLOT</name>
<comment type="caution">
    <text evidence="2">The sequence shown here is derived from an EMBL/GenBank/DDBJ whole genome shotgun (WGS) entry which is preliminary data.</text>
</comment>
<dbReference type="Pfam" id="PF03572">
    <property type="entry name" value="Peptidase_S41"/>
    <property type="match status" value="1"/>
</dbReference>
<proteinExistence type="predicted"/>
<dbReference type="SUPFAM" id="SSF52096">
    <property type="entry name" value="ClpP/crotonase"/>
    <property type="match status" value="1"/>
</dbReference>
<protein>
    <recommendedName>
        <fullName evidence="1">Tail specific protease domain-containing protein</fullName>
    </recommendedName>
</protein>
<evidence type="ECO:0000259" key="1">
    <source>
        <dbReference type="Pfam" id="PF03572"/>
    </source>
</evidence>
<dbReference type="EMBL" id="JAGGLL010000014">
    <property type="protein sequence ID" value="MBP2022262.1"/>
    <property type="molecule type" value="Genomic_DNA"/>
</dbReference>
<evidence type="ECO:0000313" key="3">
    <source>
        <dbReference type="Proteomes" id="UP001519308"/>
    </source>
</evidence>
<gene>
    <name evidence="2" type="ORF">J2Z44_002063</name>
</gene>
<organism evidence="2 3">
    <name type="scientific">Clostridium punense</name>
    <dbReference type="NCBI Taxonomy" id="1054297"/>
    <lineage>
        <taxon>Bacteria</taxon>
        <taxon>Bacillati</taxon>
        <taxon>Bacillota</taxon>
        <taxon>Clostridia</taxon>
        <taxon>Eubacteriales</taxon>
        <taxon>Clostridiaceae</taxon>
        <taxon>Clostridium</taxon>
    </lineage>
</organism>
<dbReference type="InterPro" id="IPR005151">
    <property type="entry name" value="Tail-specific_protease"/>
</dbReference>
<feature type="domain" description="Tail specific protease" evidence="1">
    <location>
        <begin position="186"/>
        <end position="392"/>
    </location>
</feature>
<dbReference type="Proteomes" id="UP001519308">
    <property type="component" value="Unassembled WGS sequence"/>
</dbReference>
<sequence length="415" mass="48660">MTSSKNLKKMISITCIIILALLLLLTFKDSKYSPVGQLTYEEKFQDSKYLLEVITNIYPYFEEDERSQHNDFLKRKNEFIYRISNTKNDEEFILNIKEVLDSLYAGFGKITPLTNVMGESYYKDIDYVPITTKDYQDLYEKLNYWKKIYKNKIQDNERDTSIGSNDSNLLKNNNSSFFSILKEGNTAVLNFSAMESYEKQWRNELERNADMLNSYEHLVLDLRGNRSLKGYERLLNFIIKTPRDANLYKVFAKNKYNENHLAFTRNYEFYNYKAIYEKYTEPIKNKFSSEKFNVYETYNLKGENTEKYKGKVIILTDEKEVSVDTMMLLSLVKEENLGTIMGTNTITCSTLTNEEGFLFILPRSKLPILVSNCKFVDDSGNSILNKKIIPDVLLSTKNYKEDLMNSSSDLEISRY</sequence>
<dbReference type="Gene3D" id="3.90.226.10">
    <property type="entry name" value="2-enoyl-CoA Hydratase, Chain A, domain 1"/>
    <property type="match status" value="1"/>
</dbReference>
<keyword evidence="3" id="KW-1185">Reference proteome</keyword>